<comment type="caution">
    <text evidence="1">The sequence shown here is derived from an EMBL/GenBank/DDBJ whole genome shotgun (WGS) entry which is preliminary data.</text>
</comment>
<organism evidence="1 2">
    <name type="scientific">Mythimna loreyi</name>
    <dbReference type="NCBI Taxonomy" id="667449"/>
    <lineage>
        <taxon>Eukaryota</taxon>
        <taxon>Metazoa</taxon>
        <taxon>Ecdysozoa</taxon>
        <taxon>Arthropoda</taxon>
        <taxon>Hexapoda</taxon>
        <taxon>Insecta</taxon>
        <taxon>Pterygota</taxon>
        <taxon>Neoptera</taxon>
        <taxon>Endopterygota</taxon>
        <taxon>Lepidoptera</taxon>
        <taxon>Glossata</taxon>
        <taxon>Ditrysia</taxon>
        <taxon>Noctuoidea</taxon>
        <taxon>Noctuidae</taxon>
        <taxon>Noctuinae</taxon>
        <taxon>Hadenini</taxon>
        <taxon>Mythimna</taxon>
    </lineage>
</organism>
<proteinExistence type="predicted"/>
<accession>A0ACC2QEG2</accession>
<keyword evidence="2" id="KW-1185">Reference proteome</keyword>
<evidence type="ECO:0000313" key="2">
    <source>
        <dbReference type="Proteomes" id="UP001231649"/>
    </source>
</evidence>
<reference evidence="1" key="1">
    <citation type="submission" date="2023-03" db="EMBL/GenBank/DDBJ databases">
        <title>Chromosome-level genomes of two armyworms, Mythimna separata and Mythimna loreyi, provide insights into the biosynthesis and reception of sex pheromones.</title>
        <authorList>
            <person name="Zhao H."/>
        </authorList>
    </citation>
    <scope>NUCLEOTIDE SEQUENCE</scope>
    <source>
        <strain evidence="1">BeijingLab</strain>
    </source>
</reference>
<name>A0ACC2QEG2_9NEOP</name>
<dbReference type="Proteomes" id="UP001231649">
    <property type="component" value="Chromosome 20"/>
</dbReference>
<protein>
    <submittedName>
        <fullName evidence="1">Uncharacterized protein</fullName>
    </submittedName>
</protein>
<dbReference type="EMBL" id="CM056796">
    <property type="protein sequence ID" value="KAJ8713836.1"/>
    <property type="molecule type" value="Genomic_DNA"/>
</dbReference>
<gene>
    <name evidence="1" type="ORF">PYW08_007456</name>
</gene>
<evidence type="ECO:0000313" key="1">
    <source>
        <dbReference type="EMBL" id="KAJ8713836.1"/>
    </source>
</evidence>
<sequence length="1796" mass="192986">MCACAYEDIDSNPYGIADEENAAAEVIGELGHQLHVRCVTSKKPILFVLWYRGHDRTKWLNNDSVYGMTGNTLLIRSLAIETLGRYTCQAYSSEGMEAPRDFNVRAFKPEGLLSGNEWLVSRDAESTTGWVTTEDFGDTDKMEVYATASEGDKIKLRCEFDSTSLPGCPLPQVTWKFERLTIDGDTGRYKQTSDGALQIVSLSRNDTGVYICVADHGLGVVTQEIHLVVNVRIPAGIVGEDDAAVSGELDQPLHVRCLAYGYPKPAVFWTRGYEGGIVLNDSTYEVTENVLTIRSLRIETLGQYTCRAYNEAGQMASWAVIVRAYRLEARHTKAPRPTTQPPTITDDSLSTETSITSESTETRKETAAPFDKSGGNSNSEKITTVIGTSTLDPCSSYQFGCCADNETEASGPDGQGCPCNTTEFGCCPDGVTPETTSMESSTESATETTESTETNEGGITSEGNTTDEGTTDFTGSTTLDPCSSYQFGCCADNETEASGPDGQGCPCNTTEFGCCPDGVTTETTTMESSTESATETTESTETNKGGITSEGNTTDEGTTDFTGSTTLDPCSSYQFGCCADNETEASGPDGQGCPCNTTEFGCCPDGVTTETTTMESSTESATETTESTETSEGGITSEGSTTDEGTTDFTGSTTLDPCSSYQFGCCADNETEASGPDGQGCPCNTTEFGCCPDGVTPASGLNNIGCSDPCSTTLHGCCQDGKTPAHGPEFEGCCMLQAFRCCPDNRIPAEGPHLEGCGCQYSLYGCCPDNITLAQGPDNLGCGCQYTQHGCCLDRHTAASGPNEEGCACNTYQFGCCADGVSIAKGPEQQGCHCRDSKFGCCGDGETPATGPDAAGCGCSSSQHGCCPDGLTKAAGPKFLGCTDAPVNKQTACSLWNDPGPCYNFTPMWYYDVAYGGCSRFWYGGCDGNGNRFVTKADCEDVCVKPSPKDACKLPSIKGACDGDYQRWHYNSTREQCIPFRYGGCLGNANNFENRELCQKQCEPSSVADQCNLPIDQGSCAGNYSRWGFNPEAHRCEQFIWGGCEGNSNRFSSEAACQMRCAGTTPPQCTQPQEAGNCDGKEALWSFSQSENRCLPFYYSGCGGNDNRFGSREACEQTCPSAYDVISSTTVVVAVTRTTSLLKWNVTTVAQKRPPPLPLPLPPQLQPDLQKQKRRHGAQFNLYHQHQKKQYGGCGGNQNNFPDELYCSYYCQPIQDICQLPMLQVPCDDSEMRWLYDASTDSCITNGDCGGNDNSFETFEACENRCRTGPAPVAPTTPATTAIVSSPSECETPSSLAPCGNNVTVFYYDSEREECLASDFGGCGHANSYSTEEECQRKCGAFRGVDVCGARLDPGPCRASIPKFYWDAMSGSCQPYAYGGCAGGPNRFSTIEECMDVCGATRLDVPAAPVALQQPEPVAATEGGIATLRCLFHGNPPPKITWRFGELIIVVNEARHRLTSDGALQIVSLYRNDTGVYICVADNGLGVATQEITLVVNDPVRTPVGIAGDENAVVTGELGQPLQVRCLAYGYPPPAVFWYRGDGTIVPYHDAVYEARGNILLIRSLAIETLGEYTCQAYNGEGKTASWVVFVRAYKPEGVFIENELLVPRNTLPPRIRTKPPVNAETSTTTTTSTTTEALRPLFTVPVSAHVSTPFSTLNLGADLRLTCEIDGFPEPTVYWTKDGVTIQPDGARIFITGSTIVSRLLVTQVTVADSGMYACHASNTYSSQTDTTQINVQQLTIPAKCTDNPFFANCDLIVRSKFCRFNYYEKFCCKSCMEAGQLDPQEAALLLSIIL</sequence>